<feature type="non-terminal residue" evidence="2">
    <location>
        <position position="78"/>
    </location>
</feature>
<feature type="compositionally biased region" description="Basic and acidic residues" evidence="1">
    <location>
        <begin position="33"/>
        <end position="44"/>
    </location>
</feature>
<feature type="region of interest" description="Disordered" evidence="1">
    <location>
        <begin position="33"/>
        <end position="56"/>
    </location>
</feature>
<sequence length="78" mass="8443">MSIRNAKQEELRRLTHYGSVHRCVPVFVAFSEATRDTPGTDRNGKPSPVRGLDTGAAPATLASRGVIPGVTHYSVQPR</sequence>
<proteinExistence type="predicted"/>
<dbReference type="AlphaFoldDB" id="X0UP32"/>
<evidence type="ECO:0000256" key="1">
    <source>
        <dbReference type="SAM" id="MobiDB-lite"/>
    </source>
</evidence>
<name>X0UP32_9ZZZZ</name>
<gene>
    <name evidence="2" type="ORF">S01H1_46389</name>
</gene>
<accession>X0UP32</accession>
<comment type="caution">
    <text evidence="2">The sequence shown here is derived from an EMBL/GenBank/DDBJ whole genome shotgun (WGS) entry which is preliminary data.</text>
</comment>
<protein>
    <submittedName>
        <fullName evidence="2">Uncharacterized protein</fullName>
    </submittedName>
</protein>
<dbReference type="EMBL" id="BARS01029703">
    <property type="protein sequence ID" value="GAG07559.1"/>
    <property type="molecule type" value="Genomic_DNA"/>
</dbReference>
<organism evidence="2">
    <name type="scientific">marine sediment metagenome</name>
    <dbReference type="NCBI Taxonomy" id="412755"/>
    <lineage>
        <taxon>unclassified sequences</taxon>
        <taxon>metagenomes</taxon>
        <taxon>ecological metagenomes</taxon>
    </lineage>
</organism>
<evidence type="ECO:0000313" key="2">
    <source>
        <dbReference type="EMBL" id="GAG07559.1"/>
    </source>
</evidence>
<reference evidence="2" key="1">
    <citation type="journal article" date="2014" name="Front. Microbiol.">
        <title>High frequency of phylogenetically diverse reductive dehalogenase-homologous genes in deep subseafloor sedimentary metagenomes.</title>
        <authorList>
            <person name="Kawai M."/>
            <person name="Futagami T."/>
            <person name="Toyoda A."/>
            <person name="Takaki Y."/>
            <person name="Nishi S."/>
            <person name="Hori S."/>
            <person name="Arai W."/>
            <person name="Tsubouchi T."/>
            <person name="Morono Y."/>
            <person name="Uchiyama I."/>
            <person name="Ito T."/>
            <person name="Fujiyama A."/>
            <person name="Inagaki F."/>
            <person name="Takami H."/>
        </authorList>
    </citation>
    <scope>NUCLEOTIDE SEQUENCE</scope>
    <source>
        <strain evidence="2">Expedition CK06-06</strain>
    </source>
</reference>